<comment type="similarity">
    <text evidence="2">Belongs to the unc-93 family.</text>
</comment>
<evidence type="ECO:0008006" key="8">
    <source>
        <dbReference type="Google" id="ProtNLM"/>
    </source>
</evidence>
<dbReference type="InterPro" id="IPR051951">
    <property type="entry name" value="UNC-93_regulatory"/>
</dbReference>
<dbReference type="PANTHER" id="PTHR19444:SF13">
    <property type="entry name" value="PROTEIN UNC-93 HOMOLOG A"/>
    <property type="match status" value="1"/>
</dbReference>
<evidence type="ECO:0000256" key="4">
    <source>
        <dbReference type="ARBA" id="ARBA00022989"/>
    </source>
</evidence>
<dbReference type="InterPro" id="IPR036259">
    <property type="entry name" value="MFS_trans_sf"/>
</dbReference>
<feature type="transmembrane region" description="Helical" evidence="6">
    <location>
        <begin position="39"/>
        <end position="58"/>
    </location>
</feature>
<dbReference type="SUPFAM" id="SSF103473">
    <property type="entry name" value="MFS general substrate transporter"/>
    <property type="match status" value="1"/>
</dbReference>
<organism evidence="7">
    <name type="scientific">Octactis speculum</name>
    <dbReference type="NCBI Taxonomy" id="3111310"/>
    <lineage>
        <taxon>Eukaryota</taxon>
        <taxon>Sar</taxon>
        <taxon>Stramenopiles</taxon>
        <taxon>Ochrophyta</taxon>
        <taxon>Dictyochophyceae</taxon>
        <taxon>Dictyochales</taxon>
        <taxon>Dictyochaceae</taxon>
        <taxon>Octactis</taxon>
    </lineage>
</organism>
<feature type="transmembrane region" description="Helical" evidence="6">
    <location>
        <begin position="298"/>
        <end position="316"/>
    </location>
</feature>
<evidence type="ECO:0000313" key="7">
    <source>
        <dbReference type="EMBL" id="CAD9491187.1"/>
    </source>
</evidence>
<dbReference type="PANTHER" id="PTHR19444">
    <property type="entry name" value="UNC-93 RELATED"/>
    <property type="match status" value="1"/>
</dbReference>
<feature type="transmembrane region" description="Helical" evidence="6">
    <location>
        <begin position="6"/>
        <end position="27"/>
    </location>
</feature>
<feature type="transmembrane region" description="Helical" evidence="6">
    <location>
        <begin position="131"/>
        <end position="155"/>
    </location>
</feature>
<evidence type="ECO:0000256" key="3">
    <source>
        <dbReference type="ARBA" id="ARBA00022692"/>
    </source>
</evidence>
<sequence length="472" mass="50234">MNSFMNMVAMSICFGVGQGCLTAVLVLSPMYIDVRLFSFAAGTLYLTFALGAVVSPLIVLKLGLLHSLVGGLLSYAVFVAAFLVPSLFSLLPAAVLAGGFGAALWTAQGVYLTRNAVLYAHDCGPDADRHMALSCLASAFTAINAVILALAKAASSVVTSTVSVSPSYLYAIYLLLAVLAAGAMTQVLPLDTENDVFRRFQCSNKGLRGFASSVWVALYTTFMANTNDLRMVLMIPTNMAFGTMAAYFPLVVTELVRSGLGEVDVGWLYAVSGIAGAILAVAYGVLAEVIGDRHGRAVVMVIGALSFGAICAFVLFSRDSNSFTLTEMVILFILYGSGNAVWQGTCMALFSEYWSSVPEVAFANLKFHSGLSSAIAFYILPVVPGLWWRSLVCFVTVIFGVTTYMACHWVHLSHWTCTLERGSQPQGSFINNPLSSSSPAVPIDGKLSISGDIQGSQENTEQLLCENEALST</sequence>
<keyword evidence="4 6" id="KW-1133">Transmembrane helix</keyword>
<feature type="transmembrane region" description="Helical" evidence="6">
    <location>
        <begin position="64"/>
        <end position="83"/>
    </location>
</feature>
<proteinExistence type="inferred from homology"/>
<dbReference type="AlphaFoldDB" id="A0A7S2HHS8"/>
<protein>
    <recommendedName>
        <fullName evidence="8">Major facilitator superfamily (MFS) profile domain-containing protein</fullName>
    </recommendedName>
</protein>
<accession>A0A7S2HHS8</accession>
<feature type="transmembrane region" description="Helical" evidence="6">
    <location>
        <begin position="328"/>
        <end position="350"/>
    </location>
</feature>
<dbReference type="Gene3D" id="1.20.1250.20">
    <property type="entry name" value="MFS general substrate transporter like domains"/>
    <property type="match status" value="1"/>
</dbReference>
<feature type="transmembrane region" description="Helical" evidence="6">
    <location>
        <begin position="267"/>
        <end position="286"/>
    </location>
</feature>
<feature type="transmembrane region" description="Helical" evidence="6">
    <location>
        <begin position="207"/>
        <end position="224"/>
    </location>
</feature>
<feature type="transmembrane region" description="Helical" evidence="6">
    <location>
        <begin position="167"/>
        <end position="187"/>
    </location>
</feature>
<evidence type="ECO:0000256" key="6">
    <source>
        <dbReference type="SAM" id="Phobius"/>
    </source>
</evidence>
<dbReference type="InterPro" id="IPR010291">
    <property type="entry name" value="Ion_channel_UNC-93"/>
</dbReference>
<keyword evidence="5 6" id="KW-0472">Membrane</keyword>
<feature type="transmembrane region" description="Helical" evidence="6">
    <location>
        <begin position="386"/>
        <end position="406"/>
    </location>
</feature>
<evidence type="ECO:0000256" key="1">
    <source>
        <dbReference type="ARBA" id="ARBA00004141"/>
    </source>
</evidence>
<dbReference type="EMBL" id="HBGS01061175">
    <property type="protein sequence ID" value="CAD9491187.1"/>
    <property type="molecule type" value="Transcribed_RNA"/>
</dbReference>
<reference evidence="7" key="1">
    <citation type="submission" date="2021-01" db="EMBL/GenBank/DDBJ databases">
        <authorList>
            <person name="Corre E."/>
            <person name="Pelletier E."/>
            <person name="Niang G."/>
            <person name="Scheremetjew M."/>
            <person name="Finn R."/>
            <person name="Kale V."/>
            <person name="Holt S."/>
            <person name="Cochrane G."/>
            <person name="Meng A."/>
            <person name="Brown T."/>
            <person name="Cohen L."/>
        </authorList>
    </citation>
    <scope>NUCLEOTIDE SEQUENCE</scope>
    <source>
        <strain evidence="7">CCMP1381</strain>
    </source>
</reference>
<gene>
    <name evidence="7" type="ORF">DSPE1174_LOCUS31921</name>
</gene>
<feature type="transmembrane region" description="Helical" evidence="6">
    <location>
        <begin position="231"/>
        <end position="252"/>
    </location>
</feature>
<name>A0A7S2HHS8_9STRA</name>
<evidence type="ECO:0000256" key="5">
    <source>
        <dbReference type="ARBA" id="ARBA00023136"/>
    </source>
</evidence>
<dbReference type="GO" id="GO:0016020">
    <property type="term" value="C:membrane"/>
    <property type="evidence" value="ECO:0007669"/>
    <property type="project" value="UniProtKB-SubCell"/>
</dbReference>
<keyword evidence="3 6" id="KW-0812">Transmembrane</keyword>
<evidence type="ECO:0000256" key="2">
    <source>
        <dbReference type="ARBA" id="ARBA00009172"/>
    </source>
</evidence>
<feature type="transmembrane region" description="Helical" evidence="6">
    <location>
        <begin position="90"/>
        <end position="111"/>
    </location>
</feature>
<dbReference type="Pfam" id="PF05978">
    <property type="entry name" value="UNC-93"/>
    <property type="match status" value="1"/>
</dbReference>
<comment type="subcellular location">
    <subcellularLocation>
        <location evidence="1">Membrane</location>
        <topology evidence="1">Multi-pass membrane protein</topology>
    </subcellularLocation>
</comment>